<accession>A0AAE0W6I7</accession>
<evidence type="ECO:0000313" key="3">
    <source>
        <dbReference type="Proteomes" id="UP001195483"/>
    </source>
</evidence>
<dbReference type="Proteomes" id="UP001195483">
    <property type="component" value="Unassembled WGS sequence"/>
</dbReference>
<dbReference type="AlphaFoldDB" id="A0AAE0W6I7"/>
<name>A0AAE0W6I7_9BIVA</name>
<proteinExistence type="predicted"/>
<reference evidence="2" key="3">
    <citation type="submission" date="2023-05" db="EMBL/GenBank/DDBJ databases">
        <authorList>
            <person name="Smith C.H."/>
        </authorList>
    </citation>
    <scope>NUCLEOTIDE SEQUENCE</scope>
    <source>
        <strain evidence="2">CHS0354</strain>
        <tissue evidence="2">Mantle</tissue>
    </source>
</reference>
<reference evidence="2" key="2">
    <citation type="journal article" date="2021" name="Genome Biol. Evol.">
        <title>Developing a high-quality reference genome for a parasitic bivalve with doubly uniparental inheritance (Bivalvia: Unionida).</title>
        <authorList>
            <person name="Smith C.H."/>
        </authorList>
    </citation>
    <scope>NUCLEOTIDE SEQUENCE</scope>
    <source>
        <strain evidence="2">CHS0354</strain>
        <tissue evidence="2">Mantle</tissue>
    </source>
</reference>
<feature type="compositionally biased region" description="Basic and acidic residues" evidence="1">
    <location>
        <begin position="89"/>
        <end position="113"/>
    </location>
</feature>
<sequence>MWEANEEARTKTDTTIPHQKVAYDLKVHGQSFSHGDLVWLHHTLKKRKRNHLNYRSNGLDNGGLLRESNHKTTQIVHFNQLKPCFLRAESENQHTDRQEEVYDRGDDTEKDEGSTYPITAQRASLMEPRRERRRNSTFGNYFAHNTAGDKKQMDDG</sequence>
<feature type="region of interest" description="Disordered" evidence="1">
    <location>
        <begin position="89"/>
        <end position="156"/>
    </location>
</feature>
<protein>
    <submittedName>
        <fullName evidence="2">Uncharacterized protein</fullName>
    </submittedName>
</protein>
<evidence type="ECO:0000313" key="2">
    <source>
        <dbReference type="EMBL" id="KAK3602924.1"/>
    </source>
</evidence>
<gene>
    <name evidence="2" type="ORF">CHS0354_039342</name>
</gene>
<keyword evidence="3" id="KW-1185">Reference proteome</keyword>
<dbReference type="EMBL" id="JAEAOA010002305">
    <property type="protein sequence ID" value="KAK3602924.1"/>
    <property type="molecule type" value="Genomic_DNA"/>
</dbReference>
<comment type="caution">
    <text evidence="2">The sequence shown here is derived from an EMBL/GenBank/DDBJ whole genome shotgun (WGS) entry which is preliminary data.</text>
</comment>
<evidence type="ECO:0000256" key="1">
    <source>
        <dbReference type="SAM" id="MobiDB-lite"/>
    </source>
</evidence>
<organism evidence="2 3">
    <name type="scientific">Potamilus streckersoni</name>
    <dbReference type="NCBI Taxonomy" id="2493646"/>
    <lineage>
        <taxon>Eukaryota</taxon>
        <taxon>Metazoa</taxon>
        <taxon>Spiralia</taxon>
        <taxon>Lophotrochozoa</taxon>
        <taxon>Mollusca</taxon>
        <taxon>Bivalvia</taxon>
        <taxon>Autobranchia</taxon>
        <taxon>Heteroconchia</taxon>
        <taxon>Palaeoheterodonta</taxon>
        <taxon>Unionida</taxon>
        <taxon>Unionoidea</taxon>
        <taxon>Unionidae</taxon>
        <taxon>Ambleminae</taxon>
        <taxon>Lampsilini</taxon>
        <taxon>Potamilus</taxon>
    </lineage>
</organism>
<reference evidence="2" key="1">
    <citation type="journal article" date="2021" name="Genome Biol. Evol.">
        <title>A High-Quality Reference Genome for a Parasitic Bivalve with Doubly Uniparental Inheritance (Bivalvia: Unionida).</title>
        <authorList>
            <person name="Smith C.H."/>
        </authorList>
    </citation>
    <scope>NUCLEOTIDE SEQUENCE</scope>
    <source>
        <strain evidence="2">CHS0354</strain>
    </source>
</reference>
<feature type="compositionally biased region" description="Basic and acidic residues" evidence="1">
    <location>
        <begin position="147"/>
        <end position="156"/>
    </location>
</feature>